<dbReference type="Proteomes" id="UP000494206">
    <property type="component" value="Unassembled WGS sequence"/>
</dbReference>
<accession>A0A8S1EXA1</accession>
<gene>
    <name evidence="1" type="ORF">CBOVIS_LOCUS5230</name>
</gene>
<name>A0A8S1EXA1_9PELO</name>
<evidence type="ECO:0000313" key="2">
    <source>
        <dbReference type="Proteomes" id="UP000494206"/>
    </source>
</evidence>
<sequence>MVEAFRYFANPHLCLLKLENSRIAIIDPNEFPLDITDIRSSPSFVVFVGDEMPSSLAAHFLFHNALAVFATRRERVVSLVARLQITNDHREIKAVNVIHGDDSDGNYALLSTLRNDVKEAVNGDYCIPNDISADVEKVVAEIGRERVLEILGMKDTEAINQKKFENKTVDMFFRKIYHDHLFDYDENVMGFDTSTQRYDPIAYNYTLISLDQCHNVPP</sequence>
<dbReference type="AlphaFoldDB" id="A0A8S1EXA1"/>
<comment type="caution">
    <text evidence="1">The sequence shown here is derived from an EMBL/GenBank/DDBJ whole genome shotgun (WGS) entry which is preliminary data.</text>
</comment>
<proteinExistence type="predicted"/>
<keyword evidence="2" id="KW-1185">Reference proteome</keyword>
<evidence type="ECO:0000313" key="1">
    <source>
        <dbReference type="EMBL" id="CAB3402637.1"/>
    </source>
</evidence>
<reference evidence="1 2" key="1">
    <citation type="submission" date="2020-04" db="EMBL/GenBank/DDBJ databases">
        <authorList>
            <person name="Laetsch R D."/>
            <person name="Stevens L."/>
            <person name="Kumar S."/>
            <person name="Blaxter L. M."/>
        </authorList>
    </citation>
    <scope>NUCLEOTIDE SEQUENCE [LARGE SCALE GENOMIC DNA]</scope>
</reference>
<organism evidence="1 2">
    <name type="scientific">Caenorhabditis bovis</name>
    <dbReference type="NCBI Taxonomy" id="2654633"/>
    <lineage>
        <taxon>Eukaryota</taxon>
        <taxon>Metazoa</taxon>
        <taxon>Ecdysozoa</taxon>
        <taxon>Nematoda</taxon>
        <taxon>Chromadorea</taxon>
        <taxon>Rhabditida</taxon>
        <taxon>Rhabditina</taxon>
        <taxon>Rhabditomorpha</taxon>
        <taxon>Rhabditoidea</taxon>
        <taxon>Rhabditidae</taxon>
        <taxon>Peloderinae</taxon>
        <taxon>Caenorhabditis</taxon>
    </lineage>
</organism>
<protein>
    <submittedName>
        <fullName evidence="1">Uncharacterized protein</fullName>
    </submittedName>
</protein>
<dbReference type="EMBL" id="CADEPM010000003">
    <property type="protein sequence ID" value="CAB3402637.1"/>
    <property type="molecule type" value="Genomic_DNA"/>
</dbReference>